<dbReference type="EMBL" id="CP015108">
    <property type="protein sequence ID" value="ARF13604.1"/>
    <property type="molecule type" value="Genomic_DNA"/>
</dbReference>
<dbReference type="InterPro" id="IPR036397">
    <property type="entry name" value="RNaseH_sf"/>
</dbReference>
<proteinExistence type="inferred from homology"/>
<evidence type="ECO:0000259" key="2">
    <source>
        <dbReference type="PROSITE" id="PS50994"/>
    </source>
</evidence>
<feature type="domain" description="Integrase catalytic" evidence="2">
    <location>
        <begin position="120"/>
        <end position="296"/>
    </location>
</feature>
<dbReference type="PANTHER" id="PTHR35004">
    <property type="entry name" value="TRANSPOSASE RV3428C-RELATED"/>
    <property type="match status" value="1"/>
</dbReference>
<evidence type="ECO:0000313" key="10">
    <source>
        <dbReference type="Proteomes" id="UP000192486"/>
    </source>
</evidence>
<dbReference type="EMBL" id="CP015108">
    <property type="protein sequence ID" value="ARF12957.1"/>
    <property type="molecule type" value="Genomic_DNA"/>
</dbReference>
<gene>
    <name evidence="3" type="ORF">SporoS204_01455</name>
    <name evidence="4" type="ORF">SporoS204_02585</name>
    <name evidence="5" type="ORF">SporoS204_05165</name>
    <name evidence="6" type="ORF">SporoS204_07395</name>
    <name evidence="7" type="ORF">SporoS204_08970</name>
    <name evidence="8" type="ORF">SporoS204_11290</name>
    <name evidence="9" type="ORF">SporoS204_14815</name>
</gene>
<accession>A0ABM6JSL2</accession>
<dbReference type="Gene3D" id="3.30.420.10">
    <property type="entry name" value="Ribonuclease H-like superfamily/Ribonuclease H"/>
    <property type="match status" value="1"/>
</dbReference>
<dbReference type="NCBIfam" id="NF033546">
    <property type="entry name" value="transpos_IS21"/>
    <property type="match status" value="1"/>
</dbReference>
<keyword evidence="10" id="KW-1185">Reference proteome</keyword>
<evidence type="ECO:0000256" key="1">
    <source>
        <dbReference type="ARBA" id="ARBA00009277"/>
    </source>
</evidence>
<evidence type="ECO:0000313" key="7">
    <source>
        <dbReference type="EMBL" id="ARF14267.1"/>
    </source>
</evidence>
<dbReference type="InterPro" id="IPR054353">
    <property type="entry name" value="IstA-like_C"/>
</dbReference>
<dbReference type="InterPro" id="IPR001584">
    <property type="entry name" value="Integrase_cat-core"/>
</dbReference>
<reference evidence="4 10" key="1">
    <citation type="submission" date="2016-04" db="EMBL/GenBank/DDBJ databases">
        <title>Comparative Genomics and Epigenetics of Sporosarcina ureae.</title>
        <authorList>
            <person name="Oliver A.S."/>
            <person name="Cooper K.K."/>
        </authorList>
    </citation>
    <scope>NUCLEOTIDE SEQUENCE [LARGE SCALE GENOMIC DNA]</scope>
    <source>
        <strain evidence="4 10">S204</strain>
    </source>
</reference>
<dbReference type="EMBL" id="CP015108">
    <property type="protein sequence ID" value="ARF13163.1"/>
    <property type="molecule type" value="Genomic_DNA"/>
</dbReference>
<sequence length="510" mass="60210">MVYNEIHRLRKEGFSNSAISRKLKISRNRVIDYGKMKPDEFFKFTLSLQTRSKKLDPYRDQILEWLKEHPDLSGAQIFDWLQEKLEVNSVTEGTVRNFVNELRELHCLPKSNVERSYMAVPEMPKGKQIQMDFGETRQLTTDGKYKKLYFIAFVLAHSRYKYVEWLDRPFRTTDLIRMHENAFDYFKGMTEEIVYDQDHLLAVSENAGDLILTAEFTKYHQKRKFKIYLCRKADPESKGKIEQVVKYVKHNFAKNRTFDNLANWQQSCMKWLERTGNYKVHHNTKKRPVEVYTLEKEYLTQVSGTYIFEDIYTASITRQIHKDNVIRFNGNRYSVPVGTYRKDAPNIAYVDTSDGHLIIRLQQDGQVLARHKIFQGKGQIISDPSHRKNSHTKRNKLIHEVEQLLANSSSAKWLIEQLTERYPRHLLDQLQIVLSVGLKYPDYIEEAVQEMRRLKLTSANDLRDIAFSLELQSKMNTIKEETQLNEKYMNLIAPERKEDIYLRVLQGGDS</sequence>
<dbReference type="EMBL" id="CP015108">
    <property type="protein sequence ID" value="ARF15801.1"/>
    <property type="molecule type" value="Genomic_DNA"/>
</dbReference>
<dbReference type="PANTHER" id="PTHR35004:SF6">
    <property type="entry name" value="TRANSPOSASE"/>
    <property type="match status" value="1"/>
</dbReference>
<evidence type="ECO:0000313" key="5">
    <source>
        <dbReference type="EMBL" id="ARF13604.1"/>
    </source>
</evidence>
<organism evidence="4 10">
    <name type="scientific">Sporosarcina ureae</name>
    <dbReference type="NCBI Taxonomy" id="1571"/>
    <lineage>
        <taxon>Bacteria</taxon>
        <taxon>Bacillati</taxon>
        <taxon>Bacillota</taxon>
        <taxon>Bacilli</taxon>
        <taxon>Bacillales</taxon>
        <taxon>Caryophanaceae</taxon>
        <taxon>Sporosarcina</taxon>
    </lineage>
</organism>
<dbReference type="EMBL" id="CP015108">
    <property type="protein sequence ID" value="ARF14267.1"/>
    <property type="molecule type" value="Genomic_DNA"/>
</dbReference>
<dbReference type="EMBL" id="CP015108">
    <property type="protein sequence ID" value="ARF13985.1"/>
    <property type="molecule type" value="Genomic_DNA"/>
</dbReference>
<comment type="similarity">
    <text evidence="1">Belongs to the transposase IS21/IS408/IS1162 family.</text>
</comment>
<dbReference type="EMBL" id="CP015108">
    <property type="protein sequence ID" value="ARF15751.1"/>
    <property type="molecule type" value="Genomic_DNA"/>
</dbReference>
<name>A0ABM6JSL2_SPOUR</name>
<evidence type="ECO:0000313" key="6">
    <source>
        <dbReference type="EMBL" id="ARF13985.1"/>
    </source>
</evidence>
<dbReference type="Pfam" id="PF22483">
    <property type="entry name" value="Mu-transpos_C_2"/>
    <property type="match status" value="1"/>
</dbReference>
<dbReference type="SUPFAM" id="SSF53098">
    <property type="entry name" value="Ribonuclease H-like"/>
    <property type="match status" value="1"/>
</dbReference>
<dbReference type="Proteomes" id="UP000192486">
    <property type="component" value="Chromosome"/>
</dbReference>
<dbReference type="InterPro" id="IPR012337">
    <property type="entry name" value="RNaseH-like_sf"/>
</dbReference>
<evidence type="ECO:0000313" key="9">
    <source>
        <dbReference type="EMBL" id="ARF15801.1"/>
    </source>
</evidence>
<protein>
    <submittedName>
        <fullName evidence="4">Transposase</fullName>
    </submittedName>
</protein>
<evidence type="ECO:0000313" key="8">
    <source>
        <dbReference type="EMBL" id="ARF15751.1"/>
    </source>
</evidence>
<dbReference type="PROSITE" id="PS50994">
    <property type="entry name" value="INTEGRASE"/>
    <property type="match status" value="1"/>
</dbReference>
<evidence type="ECO:0000313" key="3">
    <source>
        <dbReference type="EMBL" id="ARF12957.1"/>
    </source>
</evidence>
<evidence type="ECO:0000313" key="4">
    <source>
        <dbReference type="EMBL" id="ARF13163.1"/>
    </source>
</evidence>